<dbReference type="Proteomes" id="UP000515146">
    <property type="component" value="Unplaced"/>
</dbReference>
<feature type="region of interest" description="Disordered" evidence="4">
    <location>
        <begin position="223"/>
        <end position="263"/>
    </location>
</feature>
<feature type="compositionally biased region" description="Gly residues" evidence="4">
    <location>
        <begin position="239"/>
        <end position="263"/>
    </location>
</feature>
<keyword evidence="3" id="KW-0175">Coiled coil</keyword>
<dbReference type="PANTHER" id="PTHR23236">
    <property type="entry name" value="EUKARYOTIC TRANSLATION INITIATION FACTOR 4B/4H"/>
    <property type="match status" value="1"/>
</dbReference>
<dbReference type="InParanoid" id="A0A6P6XU01"/>
<dbReference type="Gene3D" id="3.30.70.330">
    <property type="match status" value="1"/>
</dbReference>
<dbReference type="GO" id="GO:0005634">
    <property type="term" value="C:nucleus"/>
    <property type="evidence" value="ECO:0007669"/>
    <property type="project" value="TreeGrafter"/>
</dbReference>
<dbReference type="RefSeq" id="XP_027196907.1">
    <property type="nucleotide sequence ID" value="XM_027341106.1"/>
</dbReference>
<dbReference type="AlphaFoldDB" id="A0A6P6XU01"/>
<protein>
    <submittedName>
        <fullName evidence="7">Polyadenylate-binding protein 2-like isoform X1</fullName>
    </submittedName>
</protein>
<feature type="compositionally biased region" description="Basic and acidic residues" evidence="4">
    <location>
        <begin position="50"/>
        <end position="75"/>
    </location>
</feature>
<keyword evidence="6" id="KW-1185">Reference proteome</keyword>
<evidence type="ECO:0000259" key="5">
    <source>
        <dbReference type="PROSITE" id="PS50102"/>
    </source>
</evidence>
<feature type="compositionally biased region" description="Low complexity" evidence="4">
    <location>
        <begin position="16"/>
        <end position="28"/>
    </location>
</feature>
<dbReference type="CDD" id="cd12550">
    <property type="entry name" value="RRM_II_PABPN1"/>
    <property type="match status" value="1"/>
</dbReference>
<dbReference type="OMA" id="QVEYSCT"/>
<evidence type="ECO:0000313" key="7">
    <source>
        <dbReference type="RefSeq" id="XP_027196907.1"/>
    </source>
</evidence>
<feature type="region of interest" description="Disordered" evidence="4">
    <location>
        <begin position="1"/>
        <end position="75"/>
    </location>
</feature>
<dbReference type="InterPro" id="IPR000504">
    <property type="entry name" value="RRM_dom"/>
</dbReference>
<proteinExistence type="predicted"/>
<dbReference type="GO" id="GO:0008143">
    <property type="term" value="F:poly(A) binding"/>
    <property type="evidence" value="ECO:0007669"/>
    <property type="project" value="TreeGrafter"/>
</dbReference>
<keyword evidence="1 2" id="KW-0694">RNA-binding</keyword>
<accession>A0A6P6XU01</accession>
<dbReference type="KEGG" id="dpte:113791335"/>
<feature type="coiled-coil region" evidence="3">
    <location>
        <begin position="77"/>
        <end position="107"/>
    </location>
</feature>
<evidence type="ECO:0000256" key="3">
    <source>
        <dbReference type="SAM" id="Coils"/>
    </source>
</evidence>
<feature type="compositionally biased region" description="Acidic residues" evidence="4">
    <location>
        <begin position="32"/>
        <end position="41"/>
    </location>
</feature>
<dbReference type="SMART" id="SM00360">
    <property type="entry name" value="RRM"/>
    <property type="match status" value="1"/>
</dbReference>
<dbReference type="PROSITE" id="PS50102">
    <property type="entry name" value="RRM"/>
    <property type="match status" value="1"/>
</dbReference>
<name>A0A6P6XU01_DERPT</name>
<evidence type="ECO:0000256" key="1">
    <source>
        <dbReference type="ARBA" id="ARBA00022884"/>
    </source>
</evidence>
<evidence type="ECO:0000256" key="4">
    <source>
        <dbReference type="SAM" id="MobiDB-lite"/>
    </source>
</evidence>
<dbReference type="Pfam" id="PF00076">
    <property type="entry name" value="RRM_1"/>
    <property type="match status" value="1"/>
</dbReference>
<dbReference type="FunCoup" id="A0A6P6XU01">
    <property type="interactions" value="1857"/>
</dbReference>
<dbReference type="SUPFAM" id="SSF54928">
    <property type="entry name" value="RNA-binding domain, RBD"/>
    <property type="match status" value="1"/>
</dbReference>
<reference evidence="7" key="1">
    <citation type="submission" date="2025-08" db="UniProtKB">
        <authorList>
            <consortium name="RefSeq"/>
        </authorList>
    </citation>
    <scope>IDENTIFICATION</scope>
    <source>
        <strain evidence="7">Airmid</strain>
    </source>
</reference>
<dbReference type="InterPro" id="IPR035979">
    <property type="entry name" value="RBD_domain_sf"/>
</dbReference>
<dbReference type="PANTHER" id="PTHR23236:SF12">
    <property type="entry name" value="EUKARYOTIC INITIATION FACTOR 4B-RELATED"/>
    <property type="match status" value="1"/>
</dbReference>
<evidence type="ECO:0000313" key="6">
    <source>
        <dbReference type="Proteomes" id="UP000515146"/>
    </source>
</evidence>
<feature type="domain" description="RRM" evidence="5">
    <location>
        <begin position="146"/>
        <end position="223"/>
    </location>
</feature>
<dbReference type="OrthoDB" id="4726at2759"/>
<sequence length="280" mass="31033">MTSTLSAVNDNHVAAQSSSSSSIQQQQQPPNDSDDLIDDMLNDGQNSIHQEMESESHGDGGSHEDNDGARTGDDEELEVIKARVREMEEEAEKLKQMQDDITSQISNTGSSMCQFIYFLKIPFAYFIFIDDQSTLSPEERAEIDSRSIYVGNVDYSATADDLEKHFHGCGSINRVTILCDRFTGHPKGYAYIEFADKDSVETATALDESLFKGRQIKVNAKRTNRPGLSTTNRPPRGRGIMGRGRGGFFPRGSGGSPWMRGGRGGRGFRSRTGWYGYSPY</sequence>
<gene>
    <name evidence="7" type="primary">LOC113791335</name>
</gene>
<dbReference type="InterPro" id="IPR012677">
    <property type="entry name" value="Nucleotide-bd_a/b_plait_sf"/>
</dbReference>
<organism evidence="6 7">
    <name type="scientific">Dermatophagoides pteronyssinus</name>
    <name type="common">European house dust mite</name>
    <dbReference type="NCBI Taxonomy" id="6956"/>
    <lineage>
        <taxon>Eukaryota</taxon>
        <taxon>Metazoa</taxon>
        <taxon>Ecdysozoa</taxon>
        <taxon>Arthropoda</taxon>
        <taxon>Chelicerata</taxon>
        <taxon>Arachnida</taxon>
        <taxon>Acari</taxon>
        <taxon>Acariformes</taxon>
        <taxon>Sarcoptiformes</taxon>
        <taxon>Astigmata</taxon>
        <taxon>Psoroptidia</taxon>
        <taxon>Analgoidea</taxon>
        <taxon>Pyroglyphidae</taxon>
        <taxon>Dermatophagoidinae</taxon>
        <taxon>Dermatophagoides</taxon>
    </lineage>
</organism>
<evidence type="ECO:0000256" key="2">
    <source>
        <dbReference type="PROSITE-ProRule" id="PRU00176"/>
    </source>
</evidence>